<keyword evidence="2" id="KW-1185">Reference proteome</keyword>
<evidence type="ECO:0000313" key="1">
    <source>
        <dbReference type="EMBL" id="KAG5443115.1"/>
    </source>
</evidence>
<dbReference type="InParanoid" id="A0A419PQ24"/>
<dbReference type="Proteomes" id="UP000286415">
    <property type="component" value="Unassembled WGS sequence"/>
</dbReference>
<accession>A0A419PQ24</accession>
<name>A0A419PQ24_CLOSI</name>
<sequence>MRQLDVQLLISDICSRSAFNVINLYDMKKTSYPSCHKTDYTAPICGFLTCMLEIEQRPLVQQNDPTRSQLQNLNSFTQIQPSYSGSFRIWFSWGRLTGISAESVVDDIPRLNLLHKARFMFQLVR</sequence>
<dbReference type="AlphaFoldDB" id="A0A419PQ24"/>
<proteinExistence type="predicted"/>
<gene>
    <name evidence="1" type="ORF">CSKR_110524</name>
</gene>
<organism evidence="1 2">
    <name type="scientific">Clonorchis sinensis</name>
    <name type="common">Chinese liver fluke</name>
    <dbReference type="NCBI Taxonomy" id="79923"/>
    <lineage>
        <taxon>Eukaryota</taxon>
        <taxon>Metazoa</taxon>
        <taxon>Spiralia</taxon>
        <taxon>Lophotrochozoa</taxon>
        <taxon>Platyhelminthes</taxon>
        <taxon>Trematoda</taxon>
        <taxon>Digenea</taxon>
        <taxon>Opisthorchiida</taxon>
        <taxon>Opisthorchiata</taxon>
        <taxon>Opisthorchiidae</taxon>
        <taxon>Clonorchis</taxon>
    </lineage>
</organism>
<reference evidence="1 2" key="1">
    <citation type="journal article" date="2018" name="Biotechnol. Adv.">
        <title>Improved genomic resources and new bioinformatic workflow for the carcinogenic parasite Clonorchis sinensis: Biotechnological implications.</title>
        <authorList>
            <person name="Wang D."/>
            <person name="Korhonen P.K."/>
            <person name="Gasser R.B."/>
            <person name="Young N.D."/>
        </authorList>
    </citation>
    <scope>NUCLEOTIDE SEQUENCE [LARGE SCALE GENOMIC DNA]</scope>
    <source>
        <strain evidence="1">Cs-k2</strain>
    </source>
</reference>
<protein>
    <submittedName>
        <fullName evidence="1">Uncharacterized protein</fullName>
    </submittedName>
</protein>
<reference evidence="1 2" key="2">
    <citation type="journal article" date="2021" name="Genomics">
        <title>High-quality reference genome for Clonorchis sinensis.</title>
        <authorList>
            <person name="Young N.D."/>
            <person name="Stroehlein A.J."/>
            <person name="Kinkar L."/>
            <person name="Wang T."/>
            <person name="Sohn W.M."/>
            <person name="Chang B.C.H."/>
            <person name="Kaur P."/>
            <person name="Weisz D."/>
            <person name="Dudchenko O."/>
            <person name="Aiden E.L."/>
            <person name="Korhonen P.K."/>
            <person name="Gasser R.B."/>
        </authorList>
    </citation>
    <scope>NUCLEOTIDE SEQUENCE [LARGE SCALE GENOMIC DNA]</scope>
    <source>
        <strain evidence="1">Cs-k2</strain>
    </source>
</reference>
<comment type="caution">
    <text evidence="1">The sequence shown here is derived from an EMBL/GenBank/DDBJ whole genome shotgun (WGS) entry which is preliminary data.</text>
</comment>
<dbReference type="EMBL" id="NIRI02000056">
    <property type="protein sequence ID" value="KAG5443115.1"/>
    <property type="molecule type" value="Genomic_DNA"/>
</dbReference>
<evidence type="ECO:0000313" key="2">
    <source>
        <dbReference type="Proteomes" id="UP000286415"/>
    </source>
</evidence>